<accession>A0A2I7N5G9</accession>
<dbReference type="Pfam" id="PF21205">
    <property type="entry name" value="Rep3_C"/>
    <property type="match status" value="1"/>
</dbReference>
<comment type="similarity">
    <text evidence="1">Belongs to the initiator RepB protein family.</text>
</comment>
<dbReference type="GO" id="GO:0003887">
    <property type="term" value="F:DNA-directed DNA polymerase activity"/>
    <property type="evidence" value="ECO:0007669"/>
    <property type="project" value="InterPro"/>
</dbReference>
<gene>
    <name evidence="3" type="ORF">CUN60_05190</name>
</gene>
<dbReference type="OrthoDB" id="1522717at2"/>
<protein>
    <recommendedName>
        <fullName evidence="2">Initiator Rep protein WH1 domain-containing protein</fullName>
    </recommendedName>
</protein>
<reference evidence="4" key="1">
    <citation type="submission" date="2017-11" db="EMBL/GenBank/DDBJ databases">
        <authorList>
            <person name="Chan K.G."/>
            <person name="Lee L.S."/>
        </authorList>
    </citation>
    <scope>NUCLEOTIDE SEQUENCE [LARGE SCALE GENOMIC DNA]</scope>
    <source>
        <strain evidence="4">DSM 100970</strain>
    </source>
</reference>
<dbReference type="InterPro" id="IPR036390">
    <property type="entry name" value="WH_DNA-bd_sf"/>
</dbReference>
<dbReference type="Pfam" id="PF01051">
    <property type="entry name" value="Rep3_N"/>
    <property type="match status" value="1"/>
</dbReference>
<feature type="domain" description="Initiator Rep protein WH1" evidence="2">
    <location>
        <begin position="23"/>
        <end position="159"/>
    </location>
</feature>
<dbReference type="SUPFAM" id="SSF46785">
    <property type="entry name" value="Winged helix' DNA-binding domain"/>
    <property type="match status" value="1"/>
</dbReference>
<dbReference type="GO" id="GO:0006270">
    <property type="term" value="P:DNA replication initiation"/>
    <property type="evidence" value="ECO:0007669"/>
    <property type="project" value="InterPro"/>
</dbReference>
<keyword evidence="4" id="KW-1185">Reference proteome</keyword>
<dbReference type="InterPro" id="IPR000525">
    <property type="entry name" value="Initiator_Rep_WH1"/>
</dbReference>
<evidence type="ECO:0000313" key="3">
    <source>
        <dbReference type="EMBL" id="AUR51713.1"/>
    </source>
</evidence>
<name>A0A2I7N5G9_9NEIS</name>
<dbReference type="RefSeq" id="WP_102951012.1">
    <property type="nucleotide sequence ID" value="NZ_CP024847.1"/>
</dbReference>
<sequence length="237" mass="27518">MLAAIREVTHPDGVTVSSYKYLPTPAHITLMAFIMKHVKVNDNNLFINQQNKMINSNLGILKRFIPGVSHNELLDLLEDFCNRTLTTKQLAKDGEIDNLESTTFISAYTYNRNTRQVAIELSYRLIPFILYIKQQYIGERWKYSASFTSSYSTLIYDIILTSLDKNTSGIRFNLEQIKEMLGIEPKTYQIYSNFKRKVLNVAISEINLRSDMIIELIEHKENRKVTDIEFVFKRSNG</sequence>
<dbReference type="Gene3D" id="1.10.10.10">
    <property type="entry name" value="Winged helix-like DNA-binding domain superfamily/Winged helix DNA-binding domain"/>
    <property type="match status" value="2"/>
</dbReference>
<organism evidence="3 4">
    <name type="scientific">Aquella oligotrophica</name>
    <dbReference type="NCBI Taxonomy" id="2067065"/>
    <lineage>
        <taxon>Bacteria</taxon>
        <taxon>Pseudomonadati</taxon>
        <taxon>Pseudomonadota</taxon>
        <taxon>Betaproteobacteria</taxon>
        <taxon>Neisseriales</taxon>
        <taxon>Neisseriaceae</taxon>
        <taxon>Aquella</taxon>
    </lineage>
</organism>
<dbReference type="KEGG" id="nba:CUN60_05190"/>
<evidence type="ECO:0000313" key="4">
    <source>
        <dbReference type="Proteomes" id="UP000236655"/>
    </source>
</evidence>
<evidence type="ECO:0000259" key="2">
    <source>
        <dbReference type="Pfam" id="PF01051"/>
    </source>
</evidence>
<dbReference type="InterPro" id="IPR036388">
    <property type="entry name" value="WH-like_DNA-bd_sf"/>
</dbReference>
<evidence type="ECO:0000256" key="1">
    <source>
        <dbReference type="ARBA" id="ARBA00038283"/>
    </source>
</evidence>
<dbReference type="EMBL" id="CP024847">
    <property type="protein sequence ID" value="AUR51713.1"/>
    <property type="molecule type" value="Genomic_DNA"/>
</dbReference>
<dbReference type="Proteomes" id="UP000236655">
    <property type="component" value="Chromosome"/>
</dbReference>
<dbReference type="AlphaFoldDB" id="A0A2I7N5G9"/>
<proteinExistence type="inferred from homology"/>